<dbReference type="PROSITE" id="PS51285">
    <property type="entry name" value="AGC_KINASE_CTER"/>
    <property type="match status" value="1"/>
</dbReference>
<dbReference type="GeneID" id="29000900"/>
<dbReference type="InterPro" id="IPR000961">
    <property type="entry name" value="AGC-kinase_C"/>
</dbReference>
<dbReference type="GO" id="GO:0005524">
    <property type="term" value="F:ATP binding"/>
    <property type="evidence" value="ECO:0007669"/>
    <property type="project" value="UniProtKB-UniRule"/>
</dbReference>
<evidence type="ECO:0000259" key="10">
    <source>
        <dbReference type="PROSITE" id="PS51285"/>
    </source>
</evidence>
<evidence type="ECO:0000256" key="7">
    <source>
        <dbReference type="PROSITE-ProRule" id="PRU10141"/>
    </source>
</evidence>
<proteinExistence type="inferred from homology"/>
<evidence type="ECO:0000256" key="2">
    <source>
        <dbReference type="ARBA" id="ARBA00022553"/>
    </source>
</evidence>
<evidence type="ECO:0000313" key="11">
    <source>
        <dbReference type="EMBL" id="OAD74262.1"/>
    </source>
</evidence>
<dbReference type="InterPro" id="IPR045270">
    <property type="entry name" value="STKc_AGC"/>
</dbReference>
<feature type="non-terminal residue" evidence="11">
    <location>
        <position position="1"/>
    </location>
</feature>
<evidence type="ECO:0000256" key="1">
    <source>
        <dbReference type="ARBA" id="ARBA00022527"/>
    </source>
</evidence>
<evidence type="ECO:0000256" key="5">
    <source>
        <dbReference type="ARBA" id="ARBA00022777"/>
    </source>
</evidence>
<evidence type="ECO:0000259" key="9">
    <source>
        <dbReference type="PROSITE" id="PS50011"/>
    </source>
</evidence>
<reference evidence="12" key="1">
    <citation type="submission" date="2015-06" db="EMBL/GenBank/DDBJ databases">
        <title>Expansion of signal transduction pathways in fungi by whole-genome duplication.</title>
        <authorList>
            <consortium name="DOE Joint Genome Institute"/>
            <person name="Corrochano L.M."/>
            <person name="Kuo A."/>
            <person name="Marcet-Houben M."/>
            <person name="Polaino S."/>
            <person name="Salamov A."/>
            <person name="Villalobos J.M."/>
            <person name="Alvarez M.I."/>
            <person name="Avalos J."/>
            <person name="Benito E.P."/>
            <person name="Benoit I."/>
            <person name="Burger G."/>
            <person name="Camino L.P."/>
            <person name="Canovas D."/>
            <person name="Cerda-Olmedo E."/>
            <person name="Cheng J.-F."/>
            <person name="Dominguez A."/>
            <person name="Elias M."/>
            <person name="Eslava A.P."/>
            <person name="Glaser F."/>
            <person name="Grimwood J."/>
            <person name="Gutierrez G."/>
            <person name="Heitman J."/>
            <person name="Henrissat B."/>
            <person name="Iturriaga E.A."/>
            <person name="Lang B.F."/>
            <person name="Lavin J.L."/>
            <person name="Lee S."/>
            <person name="Li W."/>
            <person name="Lindquist E."/>
            <person name="Lopez-Garcia S."/>
            <person name="Luque E.M."/>
            <person name="Marcos A.T."/>
            <person name="Martin J."/>
            <person name="McCluskey K."/>
            <person name="Medina H.R."/>
            <person name="Miralles-Duran A."/>
            <person name="Miyazaki A."/>
            <person name="Munoz-Torres E."/>
            <person name="Oguiza J.A."/>
            <person name="Ohm R."/>
            <person name="Olmedo M."/>
            <person name="Orejas M."/>
            <person name="Ortiz-Castellanos L."/>
            <person name="Pisabarro A.G."/>
            <person name="Rodriguez-Romero J."/>
            <person name="Ruiz-Herrera J."/>
            <person name="Ruiz-Vazquez R."/>
            <person name="Sanz C."/>
            <person name="Schackwitz W."/>
            <person name="Schmutz J."/>
            <person name="Shahriari M."/>
            <person name="Shelest E."/>
            <person name="Silva-Franco F."/>
            <person name="Soanes D."/>
            <person name="Syed K."/>
            <person name="Tagua V.G."/>
            <person name="Talbot N.J."/>
            <person name="Thon M."/>
            <person name="De vries R.P."/>
            <person name="Wiebenga A."/>
            <person name="Yadav J.S."/>
            <person name="Braun E.L."/>
            <person name="Baker S."/>
            <person name="Garre V."/>
            <person name="Horwitz B."/>
            <person name="Torres-Martinez S."/>
            <person name="Idnurm A."/>
            <person name="Herrera-Estrella A."/>
            <person name="Gabaldon T."/>
            <person name="Grigoriev I.V."/>
        </authorList>
    </citation>
    <scope>NUCLEOTIDE SEQUENCE [LARGE SCALE GENOMIC DNA]</scope>
    <source>
        <strain evidence="12">NRRL 1555(-)</strain>
    </source>
</reference>
<keyword evidence="4 7" id="KW-0547">Nucleotide-binding</keyword>
<keyword evidence="3" id="KW-0808">Transferase</keyword>
<dbReference type="SMART" id="SM00220">
    <property type="entry name" value="S_TKc"/>
    <property type="match status" value="1"/>
</dbReference>
<name>A0A162U898_PHYB8</name>
<dbReference type="Pfam" id="PF00069">
    <property type="entry name" value="Pkinase"/>
    <property type="match status" value="1"/>
</dbReference>
<dbReference type="InterPro" id="IPR011009">
    <property type="entry name" value="Kinase-like_dom_sf"/>
</dbReference>
<dbReference type="Proteomes" id="UP000077315">
    <property type="component" value="Unassembled WGS sequence"/>
</dbReference>
<dbReference type="InterPro" id="IPR017441">
    <property type="entry name" value="Protein_kinase_ATP_BS"/>
</dbReference>
<evidence type="ECO:0000256" key="8">
    <source>
        <dbReference type="RuleBase" id="RU000304"/>
    </source>
</evidence>
<dbReference type="CDD" id="cd05123">
    <property type="entry name" value="STKc_AGC"/>
    <property type="match status" value="1"/>
</dbReference>
<dbReference type="InterPro" id="IPR017892">
    <property type="entry name" value="Pkinase_C"/>
</dbReference>
<dbReference type="VEuPathDB" id="FungiDB:PHYBLDRAFT_3228"/>
<feature type="domain" description="AGC-kinase C-terminal" evidence="10">
    <location>
        <begin position="270"/>
        <end position="312"/>
    </location>
</feature>
<feature type="domain" description="Protein kinase" evidence="9">
    <location>
        <begin position="4"/>
        <end position="269"/>
    </location>
</feature>
<comment type="similarity">
    <text evidence="8">Belongs to the protein kinase superfamily.</text>
</comment>
<dbReference type="STRING" id="763407.A0A162U898"/>
<dbReference type="SUPFAM" id="SSF56112">
    <property type="entry name" value="Protein kinase-like (PK-like)"/>
    <property type="match status" value="1"/>
</dbReference>
<gene>
    <name evidence="11" type="primary">PKB4</name>
    <name evidence="11" type="ORF">PHYBLDRAFT_3228</name>
</gene>
<dbReference type="InterPro" id="IPR008271">
    <property type="entry name" value="Ser/Thr_kinase_AS"/>
</dbReference>
<dbReference type="PROSITE" id="PS00108">
    <property type="entry name" value="PROTEIN_KINASE_ST"/>
    <property type="match status" value="1"/>
</dbReference>
<dbReference type="RefSeq" id="XP_018292302.1">
    <property type="nucleotide sequence ID" value="XM_018439994.1"/>
</dbReference>
<dbReference type="OrthoDB" id="63267at2759"/>
<feature type="non-terminal residue" evidence="11">
    <location>
        <position position="312"/>
    </location>
</feature>
<dbReference type="AlphaFoldDB" id="A0A162U898"/>
<dbReference type="EMBL" id="KV440979">
    <property type="protein sequence ID" value="OAD74262.1"/>
    <property type="molecule type" value="Genomic_DNA"/>
</dbReference>
<sequence length="312" mass="36064">ISDFQFIRVLGKGCMGKVLLSRSHRSHKLYALKAISKEWVITQREIEHTRTERDILTRIAHINHPFLIRLHHSFQSHHQLFLVLDYHVGGDLATQLAFWGRFTPDRCLLYTAEILLGLQELHRQGILYRDLKPENVLVGADGHLVLTDFGLSKQFKSDLSEMEHQRTRTFCGTPEYLAPEILQAQAYSYHVDFWSLGTILYEMLTGTTPFWAESRAEMYRRVMDDLLEFPPDLPPVTTDFIAGLLERDPAMRLGTGPGGDVLIRSHPYFDSLDWPDVYFKRIEPAYVPDLTSDTDVSHFDQDFVQMSPRLSM</sequence>
<keyword evidence="2" id="KW-0597">Phosphoprotein</keyword>
<dbReference type="PROSITE" id="PS00107">
    <property type="entry name" value="PROTEIN_KINASE_ATP"/>
    <property type="match status" value="1"/>
</dbReference>
<feature type="binding site" evidence="7">
    <location>
        <position position="33"/>
    </location>
    <ligand>
        <name>ATP</name>
        <dbReference type="ChEBI" id="CHEBI:30616"/>
    </ligand>
</feature>
<dbReference type="InterPro" id="IPR000719">
    <property type="entry name" value="Prot_kinase_dom"/>
</dbReference>
<dbReference type="GO" id="GO:0004674">
    <property type="term" value="F:protein serine/threonine kinase activity"/>
    <property type="evidence" value="ECO:0007669"/>
    <property type="project" value="UniProtKB-KW"/>
</dbReference>
<accession>A0A162U898</accession>
<keyword evidence="1 8" id="KW-0723">Serine/threonine-protein kinase</keyword>
<evidence type="ECO:0000256" key="3">
    <source>
        <dbReference type="ARBA" id="ARBA00022679"/>
    </source>
</evidence>
<keyword evidence="5 11" id="KW-0418">Kinase</keyword>
<dbReference type="PROSITE" id="PS50011">
    <property type="entry name" value="PROTEIN_KINASE_DOM"/>
    <property type="match status" value="1"/>
</dbReference>
<keyword evidence="6 7" id="KW-0067">ATP-binding</keyword>
<dbReference type="PANTHER" id="PTHR24351">
    <property type="entry name" value="RIBOSOMAL PROTEIN S6 KINASE"/>
    <property type="match status" value="1"/>
</dbReference>
<evidence type="ECO:0000256" key="6">
    <source>
        <dbReference type="ARBA" id="ARBA00022840"/>
    </source>
</evidence>
<dbReference type="FunFam" id="1.10.510.10:FF:000465">
    <property type="entry name" value="Non-specific serine/threonine protein kinase"/>
    <property type="match status" value="1"/>
</dbReference>
<dbReference type="Gene3D" id="3.30.200.20">
    <property type="entry name" value="Phosphorylase Kinase, domain 1"/>
    <property type="match status" value="1"/>
</dbReference>
<evidence type="ECO:0000256" key="4">
    <source>
        <dbReference type="ARBA" id="ARBA00022741"/>
    </source>
</evidence>
<evidence type="ECO:0000313" key="12">
    <source>
        <dbReference type="Proteomes" id="UP000077315"/>
    </source>
</evidence>
<protein>
    <submittedName>
        <fullName evidence="11">Serine/threonine protein kinase AGC family</fullName>
    </submittedName>
</protein>
<dbReference type="Gene3D" id="1.10.510.10">
    <property type="entry name" value="Transferase(Phosphotransferase) domain 1"/>
    <property type="match status" value="1"/>
</dbReference>
<keyword evidence="12" id="KW-1185">Reference proteome</keyword>
<dbReference type="Pfam" id="PF00433">
    <property type="entry name" value="Pkinase_C"/>
    <property type="match status" value="1"/>
</dbReference>
<dbReference type="InParanoid" id="A0A162U898"/>
<organism evidence="11 12">
    <name type="scientific">Phycomyces blakesleeanus (strain ATCC 8743b / DSM 1359 / FGSC 10004 / NBRC 33097 / NRRL 1555)</name>
    <dbReference type="NCBI Taxonomy" id="763407"/>
    <lineage>
        <taxon>Eukaryota</taxon>
        <taxon>Fungi</taxon>
        <taxon>Fungi incertae sedis</taxon>
        <taxon>Mucoromycota</taxon>
        <taxon>Mucoromycotina</taxon>
        <taxon>Mucoromycetes</taxon>
        <taxon>Mucorales</taxon>
        <taxon>Phycomycetaceae</taxon>
        <taxon>Phycomyces</taxon>
    </lineage>
</organism>